<gene>
    <name evidence="1" type="ORF">CYLTODRAFT_493629</name>
</gene>
<keyword evidence="2" id="KW-1185">Reference proteome</keyword>
<evidence type="ECO:0000313" key="1">
    <source>
        <dbReference type="EMBL" id="KIY63777.1"/>
    </source>
</evidence>
<dbReference type="EMBL" id="KN880673">
    <property type="protein sequence ID" value="KIY63777.1"/>
    <property type="molecule type" value="Genomic_DNA"/>
</dbReference>
<name>A0A0D7AZZ0_9AGAR</name>
<accession>A0A0D7AZZ0</accession>
<dbReference type="STRING" id="1314674.A0A0D7AZZ0"/>
<organism evidence="1 2">
    <name type="scientific">Cylindrobasidium torrendii FP15055 ss-10</name>
    <dbReference type="NCBI Taxonomy" id="1314674"/>
    <lineage>
        <taxon>Eukaryota</taxon>
        <taxon>Fungi</taxon>
        <taxon>Dikarya</taxon>
        <taxon>Basidiomycota</taxon>
        <taxon>Agaricomycotina</taxon>
        <taxon>Agaricomycetes</taxon>
        <taxon>Agaricomycetidae</taxon>
        <taxon>Agaricales</taxon>
        <taxon>Marasmiineae</taxon>
        <taxon>Physalacriaceae</taxon>
        <taxon>Cylindrobasidium</taxon>
    </lineage>
</organism>
<proteinExistence type="predicted"/>
<reference evidence="1 2" key="1">
    <citation type="journal article" date="2015" name="Fungal Genet. Biol.">
        <title>Evolution of novel wood decay mechanisms in Agaricales revealed by the genome sequences of Fistulina hepatica and Cylindrobasidium torrendii.</title>
        <authorList>
            <person name="Floudas D."/>
            <person name="Held B.W."/>
            <person name="Riley R."/>
            <person name="Nagy L.G."/>
            <person name="Koehler G."/>
            <person name="Ransdell A.S."/>
            <person name="Younus H."/>
            <person name="Chow J."/>
            <person name="Chiniquy J."/>
            <person name="Lipzen A."/>
            <person name="Tritt A."/>
            <person name="Sun H."/>
            <person name="Haridas S."/>
            <person name="LaButti K."/>
            <person name="Ohm R.A."/>
            <person name="Kues U."/>
            <person name="Blanchette R.A."/>
            <person name="Grigoriev I.V."/>
            <person name="Minto R.E."/>
            <person name="Hibbett D.S."/>
        </authorList>
    </citation>
    <scope>NUCLEOTIDE SEQUENCE [LARGE SCALE GENOMIC DNA]</scope>
    <source>
        <strain evidence="1 2">FP15055 ss-10</strain>
    </source>
</reference>
<dbReference type="OrthoDB" id="3249359at2759"/>
<protein>
    <submittedName>
        <fullName evidence="1">Uncharacterized protein</fullName>
    </submittedName>
</protein>
<sequence>MSGKSDLSNVVLQAGARTFRVQVPRGTFGASPIQLADVEPKDVELVIDSLKPIIPRLDIVRQVVDANGERVLPLVMLALAHVETILPAGRTFEGSSHDWTEDALVLAVQQRTSLEMRKKLWYHVVTTREFHDDVVETHSLPKDLRTKCKSLLDNIIADFTALLFTPPPASHMECTDVIADSWMSEVISPALANDGVYRPLESLDAMKQVDWKGLGVCDSCVKGKHEEWDVEADEVWRKLGGWIE</sequence>
<dbReference type="AlphaFoldDB" id="A0A0D7AZZ0"/>
<dbReference type="Proteomes" id="UP000054007">
    <property type="component" value="Unassembled WGS sequence"/>
</dbReference>
<evidence type="ECO:0000313" key="2">
    <source>
        <dbReference type="Proteomes" id="UP000054007"/>
    </source>
</evidence>